<evidence type="ECO:0000313" key="3">
    <source>
        <dbReference type="Proteomes" id="UP001336250"/>
    </source>
</evidence>
<dbReference type="Proteomes" id="UP001336250">
    <property type="component" value="Unassembled WGS sequence"/>
</dbReference>
<gene>
    <name evidence="2" type="ORF">V4F39_24805</name>
</gene>
<feature type="transmembrane region" description="Helical" evidence="1">
    <location>
        <begin position="73"/>
        <end position="93"/>
    </location>
</feature>
<keyword evidence="1" id="KW-1133">Transmembrane helix</keyword>
<name>A0AAW9QNE1_9BURK</name>
<feature type="transmembrane region" description="Helical" evidence="1">
    <location>
        <begin position="37"/>
        <end position="61"/>
    </location>
</feature>
<protein>
    <submittedName>
        <fullName evidence="2">Uncharacterized protein</fullName>
    </submittedName>
</protein>
<dbReference type="RefSeq" id="WP_332292845.1">
    <property type="nucleotide sequence ID" value="NZ_JAZIBG010000054.1"/>
</dbReference>
<organism evidence="2 3">
    <name type="scientific">Aquincola agrisoli</name>
    <dbReference type="NCBI Taxonomy" id="3119538"/>
    <lineage>
        <taxon>Bacteria</taxon>
        <taxon>Pseudomonadati</taxon>
        <taxon>Pseudomonadota</taxon>
        <taxon>Betaproteobacteria</taxon>
        <taxon>Burkholderiales</taxon>
        <taxon>Sphaerotilaceae</taxon>
        <taxon>Aquincola</taxon>
    </lineage>
</organism>
<keyword evidence="1" id="KW-0812">Transmembrane</keyword>
<comment type="caution">
    <text evidence="2">The sequence shown here is derived from an EMBL/GenBank/DDBJ whole genome shotgun (WGS) entry which is preliminary data.</text>
</comment>
<proteinExistence type="predicted"/>
<evidence type="ECO:0000313" key="2">
    <source>
        <dbReference type="EMBL" id="MEF7617157.1"/>
    </source>
</evidence>
<keyword evidence="3" id="KW-1185">Reference proteome</keyword>
<dbReference type="EMBL" id="JAZIBG010000054">
    <property type="protein sequence ID" value="MEF7617157.1"/>
    <property type="molecule type" value="Genomic_DNA"/>
</dbReference>
<dbReference type="AlphaFoldDB" id="A0AAW9QNE1"/>
<feature type="transmembrane region" description="Helical" evidence="1">
    <location>
        <begin position="12"/>
        <end position="31"/>
    </location>
</feature>
<keyword evidence="1" id="KW-0472">Membrane</keyword>
<sequence length="99" mass="10151">MNRIALHIATHPLYPAFRIGLLMGAVAWGLLHASAGSGFGLAMALVVVSSGTASYVCLCLARRTLPAGRVRRQAVRAWVVAIGLGMLAALGGLDALLGA</sequence>
<evidence type="ECO:0000256" key="1">
    <source>
        <dbReference type="SAM" id="Phobius"/>
    </source>
</evidence>
<accession>A0AAW9QNE1</accession>
<reference evidence="2 3" key="1">
    <citation type="submission" date="2024-02" db="EMBL/GenBank/DDBJ databases">
        <title>Genome sequence of Aquincola sp. MAHUQ-54.</title>
        <authorList>
            <person name="Huq M.A."/>
        </authorList>
    </citation>
    <scope>NUCLEOTIDE SEQUENCE [LARGE SCALE GENOMIC DNA]</scope>
    <source>
        <strain evidence="2 3">MAHUQ-54</strain>
    </source>
</reference>